<organism evidence="8 9">
    <name type="scientific">Inconstantimicrobium porci</name>
    <dbReference type="NCBI Taxonomy" id="2652291"/>
    <lineage>
        <taxon>Bacteria</taxon>
        <taxon>Bacillati</taxon>
        <taxon>Bacillota</taxon>
        <taxon>Clostridia</taxon>
        <taxon>Eubacteriales</taxon>
        <taxon>Clostridiaceae</taxon>
        <taxon>Inconstantimicrobium</taxon>
    </lineage>
</organism>
<name>A0A7X2MZ85_9CLOT</name>
<dbReference type="InterPro" id="IPR052518">
    <property type="entry name" value="CHR_Transporter"/>
</dbReference>
<sequence length="197" mass="21472">MGIFIRLFIEFFKTGLFAVGGGLATIPFLKDMINKFHWFSMQNLADMIAVSQSTPGPIGVNMATYVGFITGLKDYGIAGALIGAVTTTIGLVFPSVVIICIIAHFLKKFKENQSVQSIFYGLRPAVTALIASAGLSIVVVTLFNYDLYKSTSNVIDLFNIPRIILFIIVFISTLKIKKLTPIMTIVLCAIIGVLLKL</sequence>
<feature type="transmembrane region" description="Helical" evidence="7">
    <location>
        <begin position="7"/>
        <end position="29"/>
    </location>
</feature>
<evidence type="ECO:0000256" key="3">
    <source>
        <dbReference type="ARBA" id="ARBA00022475"/>
    </source>
</evidence>
<feature type="transmembrane region" description="Helical" evidence="7">
    <location>
        <begin position="118"/>
        <end position="142"/>
    </location>
</feature>
<dbReference type="GO" id="GO:0005886">
    <property type="term" value="C:plasma membrane"/>
    <property type="evidence" value="ECO:0007669"/>
    <property type="project" value="UniProtKB-SubCell"/>
</dbReference>
<evidence type="ECO:0000256" key="1">
    <source>
        <dbReference type="ARBA" id="ARBA00004651"/>
    </source>
</evidence>
<dbReference type="PANTHER" id="PTHR43663:SF1">
    <property type="entry name" value="CHROMATE TRANSPORTER"/>
    <property type="match status" value="1"/>
</dbReference>
<feature type="transmembrane region" description="Helical" evidence="7">
    <location>
        <begin position="154"/>
        <end position="172"/>
    </location>
</feature>
<keyword evidence="6 7" id="KW-0472">Membrane</keyword>
<keyword evidence="9" id="KW-1185">Reference proteome</keyword>
<reference evidence="8 9" key="1">
    <citation type="submission" date="2019-08" db="EMBL/GenBank/DDBJ databases">
        <title>In-depth cultivation of the pig gut microbiome towards novel bacterial diversity and tailored functional studies.</title>
        <authorList>
            <person name="Wylensek D."/>
            <person name="Hitch T.C.A."/>
            <person name="Clavel T."/>
        </authorList>
    </citation>
    <scope>NUCLEOTIDE SEQUENCE [LARGE SCALE GENOMIC DNA]</scope>
    <source>
        <strain evidence="8 9">WCA-383-APC-5B</strain>
    </source>
</reference>
<dbReference type="RefSeq" id="WP_154531710.1">
    <property type="nucleotide sequence ID" value="NZ_JAQXTV010000084.1"/>
</dbReference>
<dbReference type="Proteomes" id="UP000460287">
    <property type="component" value="Unassembled WGS sequence"/>
</dbReference>
<feature type="transmembrane region" description="Helical" evidence="7">
    <location>
        <begin position="77"/>
        <end position="106"/>
    </location>
</feature>
<proteinExistence type="inferred from homology"/>
<evidence type="ECO:0000313" key="9">
    <source>
        <dbReference type="Proteomes" id="UP000460287"/>
    </source>
</evidence>
<evidence type="ECO:0000256" key="4">
    <source>
        <dbReference type="ARBA" id="ARBA00022692"/>
    </source>
</evidence>
<keyword evidence="3" id="KW-1003">Cell membrane</keyword>
<comment type="similarity">
    <text evidence="2">Belongs to the chromate ion transporter (CHR) (TC 2.A.51) family.</text>
</comment>
<gene>
    <name evidence="8" type="ORF">FYJ33_10460</name>
</gene>
<evidence type="ECO:0000256" key="5">
    <source>
        <dbReference type="ARBA" id="ARBA00022989"/>
    </source>
</evidence>
<accession>A0A7X2MZ85</accession>
<comment type="caution">
    <text evidence="8">The sequence shown here is derived from an EMBL/GenBank/DDBJ whole genome shotgun (WGS) entry which is preliminary data.</text>
</comment>
<evidence type="ECO:0000256" key="7">
    <source>
        <dbReference type="SAM" id="Phobius"/>
    </source>
</evidence>
<protein>
    <submittedName>
        <fullName evidence="8">Chromate transporter</fullName>
    </submittedName>
</protein>
<dbReference type="GO" id="GO:0015109">
    <property type="term" value="F:chromate transmembrane transporter activity"/>
    <property type="evidence" value="ECO:0007669"/>
    <property type="project" value="InterPro"/>
</dbReference>
<evidence type="ECO:0000313" key="8">
    <source>
        <dbReference type="EMBL" id="MSR91813.1"/>
    </source>
</evidence>
<keyword evidence="5 7" id="KW-1133">Transmembrane helix</keyword>
<dbReference type="PANTHER" id="PTHR43663">
    <property type="entry name" value="CHROMATE TRANSPORT PROTEIN-RELATED"/>
    <property type="match status" value="1"/>
</dbReference>
<dbReference type="AlphaFoldDB" id="A0A7X2MZ85"/>
<dbReference type="Pfam" id="PF02417">
    <property type="entry name" value="Chromate_transp"/>
    <property type="match status" value="1"/>
</dbReference>
<evidence type="ECO:0000256" key="6">
    <source>
        <dbReference type="ARBA" id="ARBA00023136"/>
    </source>
</evidence>
<evidence type="ECO:0000256" key="2">
    <source>
        <dbReference type="ARBA" id="ARBA00005262"/>
    </source>
</evidence>
<dbReference type="EMBL" id="VULX01000016">
    <property type="protein sequence ID" value="MSR91813.1"/>
    <property type="molecule type" value="Genomic_DNA"/>
</dbReference>
<keyword evidence="4 7" id="KW-0812">Transmembrane</keyword>
<comment type="subcellular location">
    <subcellularLocation>
        <location evidence="1">Cell membrane</location>
        <topology evidence="1">Multi-pass membrane protein</topology>
    </subcellularLocation>
</comment>
<dbReference type="InterPro" id="IPR003370">
    <property type="entry name" value="Chromate_transpt"/>
</dbReference>